<evidence type="ECO:0000313" key="3">
    <source>
        <dbReference type="EMBL" id="QEO16874.1"/>
    </source>
</evidence>
<dbReference type="Proteomes" id="UP000324536">
    <property type="component" value="Chromosome"/>
</dbReference>
<dbReference type="InterPro" id="IPR011990">
    <property type="entry name" value="TPR-like_helical_dom_sf"/>
</dbReference>
<dbReference type="InterPro" id="IPR019734">
    <property type="entry name" value="TPR_rpt"/>
</dbReference>
<evidence type="ECO:0000256" key="2">
    <source>
        <dbReference type="SAM" id="MobiDB-lite"/>
    </source>
</evidence>
<proteinExistence type="predicted"/>
<keyword evidence="4" id="KW-1185">Reference proteome</keyword>
<dbReference type="Gene3D" id="3.40.50.2000">
    <property type="entry name" value="Glycogen Phosphorylase B"/>
    <property type="match status" value="1"/>
</dbReference>
<feature type="repeat" description="TPR" evidence="1">
    <location>
        <begin position="163"/>
        <end position="196"/>
    </location>
</feature>
<dbReference type="KEGG" id="acek:FLP30_03170"/>
<name>A0A5C1YKS4_9PROT</name>
<keyword evidence="1" id="KW-0802">TPR repeat</keyword>
<dbReference type="Gene3D" id="1.25.40.10">
    <property type="entry name" value="Tetratricopeptide repeat domain"/>
    <property type="match status" value="1"/>
</dbReference>
<accession>A0A5C1YKS4</accession>
<organism evidence="3 4">
    <name type="scientific">Acetobacter vaccinii</name>
    <dbReference type="NCBI Taxonomy" id="2592655"/>
    <lineage>
        <taxon>Bacteria</taxon>
        <taxon>Pseudomonadati</taxon>
        <taxon>Pseudomonadota</taxon>
        <taxon>Alphaproteobacteria</taxon>
        <taxon>Acetobacterales</taxon>
        <taxon>Acetobacteraceae</taxon>
        <taxon>Acetobacter</taxon>
    </lineage>
</organism>
<dbReference type="GO" id="GO:0016740">
    <property type="term" value="F:transferase activity"/>
    <property type="evidence" value="ECO:0007669"/>
    <property type="project" value="UniProtKB-KW"/>
</dbReference>
<dbReference type="SUPFAM" id="SSF48452">
    <property type="entry name" value="TPR-like"/>
    <property type="match status" value="1"/>
</dbReference>
<gene>
    <name evidence="3" type="ORF">FLP30_03170</name>
</gene>
<dbReference type="AlphaFoldDB" id="A0A5C1YKS4"/>
<dbReference type="OrthoDB" id="9778733at2"/>
<protein>
    <submittedName>
        <fullName evidence="3">Glycosyltransferase family 9 protein</fullName>
    </submittedName>
</protein>
<dbReference type="RefSeq" id="WP_149278554.1">
    <property type="nucleotide sequence ID" value="NZ_CP043506.1"/>
</dbReference>
<evidence type="ECO:0000256" key="1">
    <source>
        <dbReference type="PROSITE-ProRule" id="PRU00339"/>
    </source>
</evidence>
<dbReference type="SUPFAM" id="SSF53756">
    <property type="entry name" value="UDP-Glycosyltransferase/glycogen phosphorylase"/>
    <property type="match status" value="1"/>
</dbReference>
<reference evidence="3 4" key="1">
    <citation type="submission" date="2019-09" db="EMBL/GenBank/DDBJ databases">
        <title>Genome sequencing of strain KACC 21233.</title>
        <authorList>
            <person name="Heo J."/>
            <person name="Kim S.-J."/>
            <person name="Kim J.-S."/>
            <person name="Hong S.-B."/>
            <person name="Kwon S.-W."/>
        </authorList>
    </citation>
    <scope>NUCLEOTIDE SEQUENCE [LARGE SCALE GENOMIC DNA]</scope>
    <source>
        <strain evidence="3 4">KACC 21233</strain>
    </source>
</reference>
<sequence>MHDTLAASTQQPQTDDKAELAQPSVEGFAETCRSLIEKGQVREGLRMALETVARYPDNSALAMRAAALVGELLSLHDIEVTILRGVTLREPGNISAHVALANALVAAEDIVGGYAVFSDLMAKYPHLRTNLCEHISKAMLDTGYAREAFEILQLWVRQGLPSPALMNNIACALVRLNRADEAVPWYDKCLELMPDSEDVRFSRALAQLKSGMLKEGFTGYASRAPRTADMVWWFMDLPRLRYGDDVAGKKVILYQEQGLGDTIHFIRLVTVLLEQGADVTLVVPRSLTRLLSLSYPNVTVYERDTFPQEDGYSYAAPIPDLPFIAGIATYADIPAPIPYLRADPADVARYAALLPAARPRIGLVWGGDRRVKREDVQADKRRSVTLKEIGEALTPVDATLVNLQLGYPKGELAQWTGQPIFDLMDDVRDMADTAAIMENLDLVISVDTSPLHLAGALGRPVWLANRPDSCWRWGNDGLESPWYPTLRIFRARERSFLPMLRDVGAALQVWRRDWTPGAS</sequence>
<dbReference type="PROSITE" id="PS50005">
    <property type="entry name" value="TPR"/>
    <property type="match status" value="1"/>
</dbReference>
<feature type="region of interest" description="Disordered" evidence="2">
    <location>
        <begin position="1"/>
        <end position="21"/>
    </location>
</feature>
<evidence type="ECO:0000313" key="4">
    <source>
        <dbReference type="Proteomes" id="UP000324536"/>
    </source>
</evidence>
<feature type="compositionally biased region" description="Polar residues" evidence="2">
    <location>
        <begin position="1"/>
        <end position="13"/>
    </location>
</feature>
<keyword evidence="3" id="KW-0808">Transferase</keyword>
<dbReference type="EMBL" id="CP043506">
    <property type="protein sequence ID" value="QEO16874.1"/>
    <property type="molecule type" value="Genomic_DNA"/>
</dbReference>